<dbReference type="AlphaFoldDB" id="A0A0L8LG03"/>
<proteinExistence type="predicted"/>
<dbReference type="eggNOG" id="COG0657">
    <property type="taxonomic scope" value="Bacteria"/>
</dbReference>
<reference evidence="3" key="1">
    <citation type="submission" date="2015-07" db="EMBL/GenBank/DDBJ databases">
        <authorList>
            <person name="Ju K.-S."/>
            <person name="Doroghazi J.R."/>
            <person name="Metcalf W.W."/>
        </authorList>
    </citation>
    <scope>NUCLEOTIDE SEQUENCE [LARGE SCALE GENOMIC DNA]</scope>
    <source>
        <strain evidence="3">NRRL 2290</strain>
    </source>
</reference>
<organism evidence="2 3">
    <name type="scientific">Streptomyces resistomycificus</name>
    <dbReference type="NCBI Taxonomy" id="67356"/>
    <lineage>
        <taxon>Bacteria</taxon>
        <taxon>Bacillati</taxon>
        <taxon>Actinomycetota</taxon>
        <taxon>Actinomycetes</taxon>
        <taxon>Kitasatosporales</taxon>
        <taxon>Streptomycetaceae</taxon>
        <taxon>Streptomyces</taxon>
        <taxon>Streptomyces aurantiacus group</taxon>
    </lineage>
</organism>
<dbReference type="STRING" id="67356.AQJ84_23830"/>
<evidence type="ECO:0008006" key="4">
    <source>
        <dbReference type="Google" id="ProtNLM"/>
    </source>
</evidence>
<evidence type="ECO:0000256" key="1">
    <source>
        <dbReference type="SAM" id="MobiDB-lite"/>
    </source>
</evidence>
<evidence type="ECO:0000313" key="3">
    <source>
        <dbReference type="Proteomes" id="UP000037251"/>
    </source>
</evidence>
<protein>
    <recommendedName>
        <fullName evidence="4">Peptidase S9 prolyl oligopeptidase catalytic domain-containing protein</fullName>
    </recommendedName>
</protein>
<dbReference type="EMBL" id="LGUS01000116">
    <property type="protein sequence ID" value="KOG37148.1"/>
    <property type="molecule type" value="Genomic_DNA"/>
</dbReference>
<keyword evidence="3" id="KW-1185">Reference proteome</keyword>
<accession>A0A0L8LG03</accession>
<evidence type="ECO:0000313" key="2">
    <source>
        <dbReference type="EMBL" id="KOG37148.1"/>
    </source>
</evidence>
<name>A0A0L8LG03_9ACTN</name>
<feature type="region of interest" description="Disordered" evidence="1">
    <location>
        <begin position="77"/>
        <end position="110"/>
    </location>
</feature>
<gene>
    <name evidence="2" type="ORF">ADK37_12110</name>
</gene>
<dbReference type="Proteomes" id="UP000037251">
    <property type="component" value="Unassembled WGS sequence"/>
</dbReference>
<sequence length="110" mass="11742">MHTTGDGLIPVQAESAYRRAVSAAGAAPLLRQAFVENAGHCTFSAGEGVAALHALETRIATRHWRGADPANLNARAAEADPSGAARYATYRPAQYPRPYDLAHPADRHRP</sequence>
<comment type="caution">
    <text evidence="2">The sequence shown here is derived from an EMBL/GenBank/DDBJ whole genome shotgun (WGS) entry which is preliminary data.</text>
</comment>
<dbReference type="PATRIC" id="fig|67356.5.peg.2617"/>